<accession>A0ACB8C4H4</accession>
<dbReference type="EMBL" id="CM023478">
    <property type="protein sequence ID" value="KAH7933626.1"/>
    <property type="molecule type" value="Genomic_DNA"/>
</dbReference>
<comment type="caution">
    <text evidence="1">The sequence shown here is derived from an EMBL/GenBank/DDBJ whole genome shotgun (WGS) entry which is preliminary data.</text>
</comment>
<organism evidence="1 2">
    <name type="scientific">Dermacentor silvarum</name>
    <name type="common">Tick</name>
    <dbReference type="NCBI Taxonomy" id="543639"/>
    <lineage>
        <taxon>Eukaryota</taxon>
        <taxon>Metazoa</taxon>
        <taxon>Ecdysozoa</taxon>
        <taxon>Arthropoda</taxon>
        <taxon>Chelicerata</taxon>
        <taxon>Arachnida</taxon>
        <taxon>Acari</taxon>
        <taxon>Parasitiformes</taxon>
        <taxon>Ixodida</taxon>
        <taxon>Ixodoidea</taxon>
        <taxon>Ixodidae</taxon>
        <taxon>Rhipicephalinae</taxon>
        <taxon>Dermacentor</taxon>
    </lineage>
</organism>
<dbReference type="Proteomes" id="UP000821865">
    <property type="component" value="Chromosome 9"/>
</dbReference>
<keyword evidence="2" id="KW-1185">Reference proteome</keyword>
<protein>
    <submittedName>
        <fullName evidence="1">Uncharacterized protein</fullName>
    </submittedName>
</protein>
<evidence type="ECO:0000313" key="2">
    <source>
        <dbReference type="Proteomes" id="UP000821865"/>
    </source>
</evidence>
<reference evidence="1" key="1">
    <citation type="submission" date="2020-05" db="EMBL/GenBank/DDBJ databases">
        <title>Large-scale comparative analyses of tick genomes elucidate their genetic diversity and vector capacities.</title>
        <authorList>
            <person name="Jia N."/>
            <person name="Wang J."/>
            <person name="Shi W."/>
            <person name="Du L."/>
            <person name="Sun Y."/>
            <person name="Zhan W."/>
            <person name="Jiang J."/>
            <person name="Wang Q."/>
            <person name="Zhang B."/>
            <person name="Ji P."/>
            <person name="Sakyi L.B."/>
            <person name="Cui X."/>
            <person name="Yuan T."/>
            <person name="Jiang B."/>
            <person name="Yang W."/>
            <person name="Lam T.T.-Y."/>
            <person name="Chang Q."/>
            <person name="Ding S."/>
            <person name="Wang X."/>
            <person name="Zhu J."/>
            <person name="Ruan X."/>
            <person name="Zhao L."/>
            <person name="Wei J."/>
            <person name="Que T."/>
            <person name="Du C."/>
            <person name="Cheng J."/>
            <person name="Dai P."/>
            <person name="Han X."/>
            <person name="Huang E."/>
            <person name="Gao Y."/>
            <person name="Liu J."/>
            <person name="Shao H."/>
            <person name="Ye R."/>
            <person name="Li L."/>
            <person name="Wei W."/>
            <person name="Wang X."/>
            <person name="Wang C."/>
            <person name="Yang T."/>
            <person name="Huo Q."/>
            <person name="Li W."/>
            <person name="Guo W."/>
            <person name="Chen H."/>
            <person name="Zhou L."/>
            <person name="Ni X."/>
            <person name="Tian J."/>
            <person name="Zhou Y."/>
            <person name="Sheng Y."/>
            <person name="Liu T."/>
            <person name="Pan Y."/>
            <person name="Xia L."/>
            <person name="Li J."/>
            <person name="Zhao F."/>
            <person name="Cao W."/>
        </authorList>
    </citation>
    <scope>NUCLEOTIDE SEQUENCE</scope>
    <source>
        <strain evidence="1">Dsil-2018</strain>
    </source>
</reference>
<proteinExistence type="predicted"/>
<sequence>MGKKKNDERFQLKTPGSGQKEGNPVKSQAGATETKERANESITELTLLKNPTDKKETPVNKEVLRDYSCNEDDWSSEDDIPDSWEETEAAMRQSRRKESSEQTGKNNSGAQQSKGKQASEESLSIQQESRNGQENKQEEEVNDQDTPTVETTNLGSTMKKMSKIDRYFMKTLLTLAAGTEDKEALLDKLLTDFSELRSLTLDATRVSAETAESAHDPMMRIEAGVEATSMAGALSLSAPLAVAVYLQGRHAQVGCFLLLMDRKGLDNHLQAHRRRAAAQQASSANQPASPTSCDDSNVDSPISSTTTSPASSKVPTPASTPDIDIERTKPRWTREEEYLTAIDEIQLKGQMMYNINQRLAQKFTSRTFDSIKSHRRDPDYRRLVDDLAARQARSTGMVRDSPSDVMQLDEQQPPEQQELEPRAGATEELRELTARPPPR</sequence>
<gene>
    <name evidence="1" type="ORF">HPB49_014444</name>
</gene>
<name>A0ACB8C4H4_DERSI</name>
<evidence type="ECO:0000313" key="1">
    <source>
        <dbReference type="EMBL" id="KAH7933626.1"/>
    </source>
</evidence>